<dbReference type="Pfam" id="PF00535">
    <property type="entry name" value="Glycos_transf_2"/>
    <property type="match status" value="1"/>
</dbReference>
<dbReference type="Gene3D" id="3.90.550.10">
    <property type="entry name" value="Spore Coat Polysaccharide Biosynthesis Protein SpsA, Chain A"/>
    <property type="match status" value="1"/>
</dbReference>
<dbReference type="CDD" id="cd00761">
    <property type="entry name" value="Glyco_tranf_GTA_type"/>
    <property type="match status" value="1"/>
</dbReference>
<evidence type="ECO:0000259" key="4">
    <source>
        <dbReference type="Pfam" id="PF00535"/>
    </source>
</evidence>
<proteinExistence type="inferred from homology"/>
<evidence type="ECO:0000313" key="5">
    <source>
        <dbReference type="EMBL" id="MET3578565.1"/>
    </source>
</evidence>
<dbReference type="EMBL" id="JBEPMC010000002">
    <property type="protein sequence ID" value="MET3578565.1"/>
    <property type="molecule type" value="Genomic_DNA"/>
</dbReference>
<dbReference type="EC" id="2.4.-.-" evidence="5"/>
<comment type="caution">
    <text evidence="5">The sequence shown here is derived from an EMBL/GenBank/DDBJ whole genome shotgun (WGS) entry which is preliminary data.</text>
</comment>
<keyword evidence="3 5" id="KW-0808">Transferase</keyword>
<dbReference type="SUPFAM" id="SSF53448">
    <property type="entry name" value="Nucleotide-diphospho-sugar transferases"/>
    <property type="match status" value="1"/>
</dbReference>
<sequence>MTDVAEKNRSIDVCVCTFRRPELADTLRSIAALDVPSGFDIRVIVADNDDGPTAELLVATLAETLKLPISYRHCPARNISIARNACLDASTSDFVAFLDDDETASSRWLAELVATAEASGAAAVLGPVRARYRADAPDWMRRGDFHSTLPVWVRGEIRTGYTCNVLLRMGADSLRGRRFSLARGQTGGEDTEFFDHMVKAGGRIAFSPQAWVDEVVPRARAAFDWLRRRRFRVGQTHGHLLGRDARGLALVRQVGLASAKAVFCFASAIPVAISPVRRNRSVLRGIMHVGVVSGLVGVREIRQYGLPSPQEGGKRAA</sequence>
<keyword evidence="2 5" id="KW-0328">Glycosyltransferase</keyword>
<reference evidence="5 6" key="1">
    <citation type="submission" date="2024-06" db="EMBL/GenBank/DDBJ databases">
        <title>Genomic Encyclopedia of Type Strains, Phase IV (KMG-IV): sequencing the most valuable type-strain genomes for metagenomic binning, comparative biology and taxonomic classification.</title>
        <authorList>
            <person name="Goeker M."/>
        </authorList>
    </citation>
    <scope>NUCLEOTIDE SEQUENCE [LARGE SCALE GENOMIC DNA]</scope>
    <source>
        <strain evidence="5 6">DSM 100022</strain>
    </source>
</reference>
<dbReference type="Proteomes" id="UP001549204">
    <property type="component" value="Unassembled WGS sequence"/>
</dbReference>
<comment type="similarity">
    <text evidence="1">Belongs to the glycosyltransferase 2 family.</text>
</comment>
<dbReference type="GO" id="GO:0016757">
    <property type="term" value="F:glycosyltransferase activity"/>
    <property type="evidence" value="ECO:0007669"/>
    <property type="project" value="UniProtKB-KW"/>
</dbReference>
<keyword evidence="6" id="KW-1185">Reference proteome</keyword>
<dbReference type="PANTHER" id="PTHR43179:SF12">
    <property type="entry name" value="GALACTOFURANOSYLTRANSFERASE GLFT2"/>
    <property type="match status" value="1"/>
</dbReference>
<evidence type="ECO:0000256" key="2">
    <source>
        <dbReference type="ARBA" id="ARBA00022676"/>
    </source>
</evidence>
<organism evidence="5 6">
    <name type="scientific">Mesorhizobium robiniae</name>
    <dbReference type="NCBI Taxonomy" id="559315"/>
    <lineage>
        <taxon>Bacteria</taxon>
        <taxon>Pseudomonadati</taxon>
        <taxon>Pseudomonadota</taxon>
        <taxon>Alphaproteobacteria</taxon>
        <taxon>Hyphomicrobiales</taxon>
        <taxon>Phyllobacteriaceae</taxon>
        <taxon>Mesorhizobium</taxon>
    </lineage>
</organism>
<dbReference type="InterPro" id="IPR001173">
    <property type="entry name" value="Glyco_trans_2-like"/>
</dbReference>
<dbReference type="RefSeq" id="WP_354489366.1">
    <property type="nucleotide sequence ID" value="NZ_JBEPMC010000002.1"/>
</dbReference>
<accession>A0ABV2GJU6</accession>
<protein>
    <submittedName>
        <fullName evidence="5">Succinoglycan biosynthesis protein ExoM</fullName>
        <ecNumber evidence="5">2.4.-.-</ecNumber>
    </submittedName>
</protein>
<dbReference type="InterPro" id="IPR029044">
    <property type="entry name" value="Nucleotide-diphossugar_trans"/>
</dbReference>
<dbReference type="PANTHER" id="PTHR43179">
    <property type="entry name" value="RHAMNOSYLTRANSFERASE WBBL"/>
    <property type="match status" value="1"/>
</dbReference>
<name>A0ABV2GJU6_9HYPH</name>
<feature type="domain" description="Glycosyltransferase 2-like" evidence="4">
    <location>
        <begin position="13"/>
        <end position="171"/>
    </location>
</feature>
<evidence type="ECO:0000256" key="1">
    <source>
        <dbReference type="ARBA" id="ARBA00006739"/>
    </source>
</evidence>
<gene>
    <name evidence="5" type="ORF">ABID19_001582</name>
</gene>
<evidence type="ECO:0000256" key="3">
    <source>
        <dbReference type="ARBA" id="ARBA00022679"/>
    </source>
</evidence>
<evidence type="ECO:0000313" key="6">
    <source>
        <dbReference type="Proteomes" id="UP001549204"/>
    </source>
</evidence>